<dbReference type="Proteomes" id="UP001497482">
    <property type="component" value="Chromosome 5"/>
</dbReference>
<dbReference type="GO" id="GO:0005737">
    <property type="term" value="C:cytoplasm"/>
    <property type="evidence" value="ECO:0007669"/>
    <property type="project" value="TreeGrafter"/>
</dbReference>
<organism evidence="3 4">
    <name type="scientific">Knipowitschia caucasica</name>
    <name type="common">Caucasian dwarf goby</name>
    <name type="synonym">Pomatoschistus caucasicus</name>
    <dbReference type="NCBI Taxonomy" id="637954"/>
    <lineage>
        <taxon>Eukaryota</taxon>
        <taxon>Metazoa</taxon>
        <taxon>Chordata</taxon>
        <taxon>Craniata</taxon>
        <taxon>Vertebrata</taxon>
        <taxon>Euteleostomi</taxon>
        <taxon>Actinopterygii</taxon>
        <taxon>Neopterygii</taxon>
        <taxon>Teleostei</taxon>
        <taxon>Neoteleostei</taxon>
        <taxon>Acanthomorphata</taxon>
        <taxon>Gobiaria</taxon>
        <taxon>Gobiiformes</taxon>
        <taxon>Gobioidei</taxon>
        <taxon>Gobiidae</taxon>
        <taxon>Gobiinae</taxon>
        <taxon>Knipowitschia</taxon>
    </lineage>
</organism>
<dbReference type="Pfam" id="PF09184">
    <property type="entry name" value="PPP4R2"/>
    <property type="match status" value="1"/>
</dbReference>
<dbReference type="AlphaFoldDB" id="A0AAV2LZV2"/>
<feature type="compositionally biased region" description="Basic and acidic residues" evidence="2">
    <location>
        <begin position="241"/>
        <end position="259"/>
    </location>
</feature>
<dbReference type="GO" id="GO:0030289">
    <property type="term" value="C:protein phosphatase 4 complex"/>
    <property type="evidence" value="ECO:0007669"/>
    <property type="project" value="InterPro"/>
</dbReference>
<dbReference type="InterPro" id="IPR015267">
    <property type="entry name" value="PPP4R2"/>
</dbReference>
<gene>
    <name evidence="3" type="ORF">KC01_LOCUS33736</name>
</gene>
<dbReference type="EMBL" id="OZ035827">
    <property type="protein sequence ID" value="CAL1606588.1"/>
    <property type="molecule type" value="Genomic_DNA"/>
</dbReference>
<feature type="compositionally biased region" description="Basic and acidic residues" evidence="2">
    <location>
        <begin position="295"/>
        <end position="320"/>
    </location>
</feature>
<name>A0AAV2LZV2_KNICA</name>
<comment type="similarity">
    <text evidence="1">Belongs to the PPP4R2 family.</text>
</comment>
<evidence type="ECO:0000313" key="3">
    <source>
        <dbReference type="EMBL" id="CAL1606588.1"/>
    </source>
</evidence>
<accession>A0AAV2LZV2</accession>
<evidence type="ECO:0000256" key="1">
    <source>
        <dbReference type="ARBA" id="ARBA00009207"/>
    </source>
</evidence>
<feature type="compositionally biased region" description="Low complexity" evidence="2">
    <location>
        <begin position="343"/>
        <end position="358"/>
    </location>
</feature>
<proteinExistence type="inferred from homology"/>
<sequence length="366" mass="40532">MDITSVLEALKDFEKRGKKETIPLLEQFLCHVAKTGEPLLSWTEFKPYFMFKLESIMDSFHASAPEQRLTDNPNVEHVTFEEMKNRILKIVDGYNGIPFTIQRLCELLADPKRNYSGTGKFLRGLEKNVMVVSCLFTTSEKNGSVHASRMNGVMFQGDSQYSESRNINGPSSTKLLNRSRLVLASSFSSNGLPEGQESKMTTEKPEDQISDTALSEEEVSLNVRTKNKHEEEREDEEGEGPEVKRLKCEAEEKGLERLSEPLLSSPEEDHTAARGQTPAISGNQQESCENQSTTSEEKNSKTEIVEAAGDRQEADAHSETIADSEADAVQTSDSGGGEEPDSSDLTNSDVDSSDSSTTENKAEEQD</sequence>
<evidence type="ECO:0000313" key="4">
    <source>
        <dbReference type="Proteomes" id="UP001497482"/>
    </source>
</evidence>
<reference evidence="3 4" key="1">
    <citation type="submission" date="2024-04" db="EMBL/GenBank/DDBJ databases">
        <authorList>
            <person name="Waldvogel A.-M."/>
            <person name="Schoenle A."/>
        </authorList>
    </citation>
    <scope>NUCLEOTIDE SEQUENCE [LARGE SCALE GENOMIC DNA]</scope>
</reference>
<keyword evidence="4" id="KW-1185">Reference proteome</keyword>
<evidence type="ECO:0000256" key="2">
    <source>
        <dbReference type="SAM" id="MobiDB-lite"/>
    </source>
</evidence>
<feature type="region of interest" description="Disordered" evidence="2">
    <location>
        <begin position="186"/>
        <end position="366"/>
    </location>
</feature>
<protein>
    <recommendedName>
        <fullName evidence="5">Serine/threonine protein phosphatase 4 regulatory subunit</fullName>
    </recommendedName>
</protein>
<feature type="compositionally biased region" description="Basic and acidic residues" evidence="2">
    <location>
        <begin position="196"/>
        <end position="207"/>
    </location>
</feature>
<dbReference type="GO" id="GO:0019888">
    <property type="term" value="F:protein phosphatase regulator activity"/>
    <property type="evidence" value="ECO:0007669"/>
    <property type="project" value="InterPro"/>
</dbReference>
<evidence type="ECO:0008006" key="5">
    <source>
        <dbReference type="Google" id="ProtNLM"/>
    </source>
</evidence>
<dbReference type="PANTHER" id="PTHR16487:SF6">
    <property type="entry name" value="SERINE_THREONINE-PROTEIN PHOSPHATASE 4 REGULATORY SUBUNIT 2-A"/>
    <property type="match status" value="1"/>
</dbReference>
<dbReference type="PANTHER" id="PTHR16487">
    <property type="entry name" value="PPP4R2-RELATED PROTEIN"/>
    <property type="match status" value="1"/>
</dbReference>
<dbReference type="GO" id="GO:0005634">
    <property type="term" value="C:nucleus"/>
    <property type="evidence" value="ECO:0007669"/>
    <property type="project" value="TreeGrafter"/>
</dbReference>
<feature type="compositionally biased region" description="Polar residues" evidence="2">
    <location>
        <begin position="278"/>
        <end position="294"/>
    </location>
</feature>